<feature type="short sequence motif" description="Histidine triad motif" evidence="3">
    <location>
        <begin position="92"/>
        <end position="96"/>
    </location>
</feature>
<dbReference type="PROSITE" id="PS51084">
    <property type="entry name" value="HIT_2"/>
    <property type="match status" value="1"/>
</dbReference>
<evidence type="ECO:0000256" key="3">
    <source>
        <dbReference type="PROSITE-ProRule" id="PRU00464"/>
    </source>
</evidence>
<dbReference type="InterPro" id="IPR019808">
    <property type="entry name" value="Histidine_triad_CS"/>
</dbReference>
<dbReference type="RefSeq" id="WP_062389749.1">
    <property type="nucleotide sequence ID" value="NZ_CP014750.1"/>
</dbReference>
<dbReference type="OrthoDB" id="26806at2157"/>
<feature type="domain" description="HIT" evidence="4">
    <location>
        <begin position="1"/>
        <end position="107"/>
    </location>
</feature>
<dbReference type="InterPro" id="IPR036265">
    <property type="entry name" value="HIT-like_sf"/>
</dbReference>
<keyword evidence="1" id="KW-0547">Nucleotide-binding</keyword>
<dbReference type="STRING" id="53952.A0127_07010"/>
<dbReference type="EMBL" id="CP014750">
    <property type="protein sequence ID" value="AMQ18936.1"/>
    <property type="molecule type" value="Genomic_DNA"/>
</dbReference>
<dbReference type="CDD" id="cd01275">
    <property type="entry name" value="FHIT"/>
    <property type="match status" value="1"/>
</dbReference>
<gene>
    <name evidence="5" type="ORF">A0127_07010</name>
</gene>
<dbReference type="KEGG" id="tpep:A0127_07010"/>
<evidence type="ECO:0000256" key="2">
    <source>
        <dbReference type="ARBA" id="ARBA00022801"/>
    </source>
</evidence>
<dbReference type="InterPro" id="IPR052908">
    <property type="entry name" value="AP-4-A_phosphorylase"/>
</dbReference>
<evidence type="ECO:0000313" key="5">
    <source>
        <dbReference type="EMBL" id="AMQ18936.1"/>
    </source>
</evidence>
<reference evidence="6" key="1">
    <citation type="submission" date="2016-03" db="EMBL/GenBank/DDBJ databases">
        <authorList>
            <person name="Oger P.M."/>
        </authorList>
    </citation>
    <scope>NUCLEOTIDE SEQUENCE [LARGE SCALE GENOMIC DNA]</scope>
    <source>
        <strain evidence="6">OG-1</strain>
    </source>
</reference>
<dbReference type="PANTHER" id="PTHR42997:SF1">
    <property type="entry name" value="AP-4-A PHOSPHORYLASE"/>
    <property type="match status" value="1"/>
</dbReference>
<dbReference type="PANTHER" id="PTHR42997">
    <property type="entry name" value="HIT FAMILY HYDROLASE"/>
    <property type="match status" value="1"/>
</dbReference>
<dbReference type="GeneID" id="27140284"/>
<dbReference type="PROSITE" id="PS00892">
    <property type="entry name" value="HIT_1"/>
    <property type="match status" value="1"/>
</dbReference>
<dbReference type="Proteomes" id="UP000073604">
    <property type="component" value="Chromosome"/>
</dbReference>
<keyword evidence="2 5" id="KW-0378">Hydrolase</keyword>
<evidence type="ECO:0000259" key="4">
    <source>
        <dbReference type="PROSITE" id="PS51084"/>
    </source>
</evidence>
<keyword evidence="6" id="KW-1185">Reference proteome</keyword>
<sequence>MDCPFCSPKRENLLYEDKLIRIILDGYPANRGHVLVIPRRHVETWEELDEKEKTALIRGVDLSMKTLKKAMNPDGFNVGINLGEAAGQTVPHIHIHVIPRWKGDCNRPRGGVRKAVLDIEDENLTMKERWKKNRLGREEVESLRKALLSLLGEDS</sequence>
<dbReference type="InterPro" id="IPR011146">
    <property type="entry name" value="HIT-like"/>
</dbReference>
<dbReference type="AlphaFoldDB" id="A0A142CVY4"/>
<dbReference type="GO" id="GO:0000166">
    <property type="term" value="F:nucleotide binding"/>
    <property type="evidence" value="ECO:0007669"/>
    <property type="project" value="UniProtKB-KW"/>
</dbReference>
<accession>A0A142CVY4</accession>
<dbReference type="GO" id="GO:0016787">
    <property type="term" value="F:hydrolase activity"/>
    <property type="evidence" value="ECO:0007669"/>
    <property type="project" value="UniProtKB-KW"/>
</dbReference>
<dbReference type="Gene3D" id="3.30.428.10">
    <property type="entry name" value="HIT-like"/>
    <property type="match status" value="1"/>
</dbReference>
<dbReference type="InterPro" id="IPR039383">
    <property type="entry name" value="FHIT"/>
</dbReference>
<protein>
    <submittedName>
        <fullName evidence="5">HIT family hydrolase</fullName>
    </submittedName>
</protein>
<evidence type="ECO:0000256" key="1">
    <source>
        <dbReference type="ARBA" id="ARBA00022741"/>
    </source>
</evidence>
<dbReference type="SUPFAM" id="SSF54197">
    <property type="entry name" value="HIT-like"/>
    <property type="match status" value="1"/>
</dbReference>
<evidence type="ECO:0000313" key="6">
    <source>
        <dbReference type="Proteomes" id="UP000073604"/>
    </source>
</evidence>
<dbReference type="Pfam" id="PF01230">
    <property type="entry name" value="HIT"/>
    <property type="match status" value="1"/>
</dbReference>
<organism evidence="5 6">
    <name type="scientific">Thermococcus peptonophilus</name>
    <dbReference type="NCBI Taxonomy" id="53952"/>
    <lineage>
        <taxon>Archaea</taxon>
        <taxon>Methanobacteriati</taxon>
        <taxon>Methanobacteriota</taxon>
        <taxon>Thermococci</taxon>
        <taxon>Thermococcales</taxon>
        <taxon>Thermococcaceae</taxon>
        <taxon>Thermococcus</taxon>
    </lineage>
</organism>
<proteinExistence type="predicted"/>
<name>A0A142CVY4_9EURY</name>